<reference evidence="2" key="1">
    <citation type="submission" date="2021-01" db="EMBL/GenBank/DDBJ databases">
        <authorList>
            <consortium name="Genoscope - CEA"/>
            <person name="William W."/>
        </authorList>
    </citation>
    <scope>NUCLEOTIDE SEQUENCE</scope>
</reference>
<feature type="compositionally biased region" description="Polar residues" evidence="1">
    <location>
        <begin position="109"/>
        <end position="134"/>
    </location>
</feature>
<proteinExistence type="predicted"/>
<dbReference type="Gramene" id="CDX77409">
    <property type="protein sequence ID" value="CDX77409"/>
    <property type="gene ID" value="GSBRNA2T00128252001"/>
</dbReference>
<accession>A0A816YCT6</accession>
<dbReference type="EMBL" id="HG994361">
    <property type="protein sequence ID" value="CAF2158472.1"/>
    <property type="molecule type" value="Genomic_DNA"/>
</dbReference>
<evidence type="ECO:0000256" key="1">
    <source>
        <dbReference type="SAM" id="MobiDB-lite"/>
    </source>
</evidence>
<protein>
    <submittedName>
        <fullName evidence="2">(rape) hypothetical protein</fullName>
    </submittedName>
</protein>
<dbReference type="Proteomes" id="UP001295469">
    <property type="component" value="Chromosome A07"/>
</dbReference>
<name>A0A816YCT6_BRANA</name>
<organism evidence="2">
    <name type="scientific">Brassica napus</name>
    <name type="common">Rape</name>
    <dbReference type="NCBI Taxonomy" id="3708"/>
    <lineage>
        <taxon>Eukaryota</taxon>
        <taxon>Viridiplantae</taxon>
        <taxon>Streptophyta</taxon>
        <taxon>Embryophyta</taxon>
        <taxon>Tracheophyta</taxon>
        <taxon>Spermatophyta</taxon>
        <taxon>Magnoliopsida</taxon>
        <taxon>eudicotyledons</taxon>
        <taxon>Gunneridae</taxon>
        <taxon>Pentapetalae</taxon>
        <taxon>rosids</taxon>
        <taxon>malvids</taxon>
        <taxon>Brassicales</taxon>
        <taxon>Brassicaceae</taxon>
        <taxon>Brassiceae</taxon>
        <taxon>Brassica</taxon>
    </lineage>
</organism>
<feature type="region of interest" description="Disordered" evidence="1">
    <location>
        <begin position="90"/>
        <end position="160"/>
    </location>
</feature>
<sequence>MKELVSSSLQYKDDVIATPRVMLMLLHMVTISASQPAICRRHILLNNLRDKVTLVSGALCHKENSSLPRGGRLGEDNHQLTPLAREDIEETDAVSHHDKSTLPPGSPLLRTNNQVTSGSHQSCPFEQPSFSLGLTQDKGAPAPREDDQMGENESELSVETQHDTIISRIRQTYADSPTIFTNRLPVREFNTKSCPRGTTLWG</sequence>
<evidence type="ECO:0000313" key="2">
    <source>
        <dbReference type="EMBL" id="CAF2158472.1"/>
    </source>
</evidence>
<gene>
    <name evidence="2" type="ORF">DARMORV10_A07P07690.1</name>
</gene>
<dbReference type="AlphaFoldDB" id="A0A816YCT6"/>